<dbReference type="Proteomes" id="UP000610846">
    <property type="component" value="Unassembled WGS sequence"/>
</dbReference>
<organism evidence="2 3">
    <name type="scientific">Cellulosimicrobium arenosum</name>
    <dbReference type="NCBI Taxonomy" id="2708133"/>
    <lineage>
        <taxon>Bacteria</taxon>
        <taxon>Bacillati</taxon>
        <taxon>Actinomycetota</taxon>
        <taxon>Actinomycetes</taxon>
        <taxon>Micrococcales</taxon>
        <taxon>Promicromonosporaceae</taxon>
        <taxon>Cellulosimicrobium</taxon>
    </lineage>
</organism>
<name>A0A927J0V2_9MICO</name>
<dbReference type="AlphaFoldDB" id="A0A927J0V2"/>
<dbReference type="RefSeq" id="WP_191829381.1">
    <property type="nucleotide sequence ID" value="NZ_JACYHB010000009.1"/>
</dbReference>
<dbReference type="SUPFAM" id="SSF51735">
    <property type="entry name" value="NAD(P)-binding Rossmann-fold domains"/>
    <property type="match status" value="1"/>
</dbReference>
<dbReference type="EMBL" id="JACYHB010000009">
    <property type="protein sequence ID" value="MBD8079807.1"/>
    <property type="molecule type" value="Genomic_DNA"/>
</dbReference>
<dbReference type="Gene3D" id="3.40.50.720">
    <property type="entry name" value="NAD(P)-binding Rossmann-like Domain"/>
    <property type="match status" value="1"/>
</dbReference>
<protein>
    <submittedName>
        <fullName evidence="2">NAD-dependent epimerase/dehydratase family protein</fullName>
    </submittedName>
</protein>
<evidence type="ECO:0000259" key="1">
    <source>
        <dbReference type="Pfam" id="PF01370"/>
    </source>
</evidence>
<evidence type="ECO:0000313" key="3">
    <source>
        <dbReference type="Proteomes" id="UP000610846"/>
    </source>
</evidence>
<dbReference type="Pfam" id="PF01370">
    <property type="entry name" value="Epimerase"/>
    <property type="match status" value="1"/>
</dbReference>
<reference evidence="2" key="1">
    <citation type="journal article" date="2018" name="Curr. Microbiol.">
        <title>Cellulosimicrobium arenosum sp. nov., Isolated from Marine Sediment Sand.</title>
        <authorList>
            <person name="Oh M."/>
            <person name="Kim J.H."/>
            <person name="Yoon J.H."/>
            <person name="Schumann P."/>
            <person name="Kim W."/>
        </authorList>
    </citation>
    <scope>NUCLEOTIDE SEQUENCE</scope>
    <source>
        <strain evidence="2">KCTC 49039</strain>
    </source>
</reference>
<comment type="caution">
    <text evidence="2">The sequence shown here is derived from an EMBL/GenBank/DDBJ whole genome shotgun (WGS) entry which is preliminary data.</text>
</comment>
<dbReference type="GO" id="GO:0005737">
    <property type="term" value="C:cytoplasm"/>
    <property type="evidence" value="ECO:0007669"/>
    <property type="project" value="TreeGrafter"/>
</dbReference>
<dbReference type="PANTHER" id="PTHR48079">
    <property type="entry name" value="PROTEIN YEEZ"/>
    <property type="match status" value="1"/>
</dbReference>
<proteinExistence type="predicted"/>
<keyword evidence="3" id="KW-1185">Reference proteome</keyword>
<gene>
    <name evidence="2" type="ORF">IF651_12145</name>
</gene>
<dbReference type="InterPro" id="IPR036291">
    <property type="entry name" value="NAD(P)-bd_dom_sf"/>
</dbReference>
<reference evidence="2" key="2">
    <citation type="submission" date="2020-09" db="EMBL/GenBank/DDBJ databases">
        <authorList>
            <person name="Yu Y."/>
        </authorList>
    </citation>
    <scope>NUCLEOTIDE SEQUENCE</scope>
    <source>
        <strain evidence="2">KCTC 49039</strain>
    </source>
</reference>
<sequence>MRVVVVGASGNVGTALLRRLAVEPVVTSVVATARRIPRADGSSSVRFPHDTATWAYVDVAAKDADTRLDAALAGADVVVHLAWAIQPSHRRETLRRVNVEGTRRVVEAARRAGVDHLVVASSVGTYSPAPHSPGERDAPVSEAWPDEGVPGAAYAQDKAAVEAFLDDVDRSGDGPLISRVRSALVLQRDAGSEIARYFLGPLGTRVLARGPLPVLPAPDGLRFQVVHADDVADAYAKIVVGRHPGPFNVAHDTVLTAQDVADVVADGNLRPVPFGTARTAAAIGWRARAVPVGEGWLDMLMRVPVLDSTLAHELLHWSPRHDAKDTVAELVAGIRDGAGTSSPPLLPR</sequence>
<feature type="domain" description="NAD-dependent epimerase/dehydratase" evidence="1">
    <location>
        <begin position="3"/>
        <end position="250"/>
    </location>
</feature>
<dbReference type="GO" id="GO:0004029">
    <property type="term" value="F:aldehyde dehydrogenase (NAD+) activity"/>
    <property type="evidence" value="ECO:0007669"/>
    <property type="project" value="TreeGrafter"/>
</dbReference>
<dbReference type="InterPro" id="IPR001509">
    <property type="entry name" value="Epimerase_deHydtase"/>
</dbReference>
<accession>A0A927J0V2</accession>
<dbReference type="PANTHER" id="PTHR48079:SF6">
    <property type="entry name" value="NAD(P)-BINDING DOMAIN-CONTAINING PROTEIN-RELATED"/>
    <property type="match status" value="1"/>
</dbReference>
<dbReference type="InterPro" id="IPR051783">
    <property type="entry name" value="NAD(P)-dependent_oxidoreduct"/>
</dbReference>
<evidence type="ECO:0000313" key="2">
    <source>
        <dbReference type="EMBL" id="MBD8079807.1"/>
    </source>
</evidence>